<reference evidence="2 3" key="1">
    <citation type="journal article" date="2020" name="bioRxiv">
        <title>Metabolic contributions of an alphaproteobacterial endosymbiont in the apicomplexan Cardiosporidium cionae.</title>
        <authorList>
            <person name="Hunter E.S."/>
            <person name="Paight C.J."/>
            <person name="Lane C.E."/>
        </authorList>
    </citation>
    <scope>NUCLEOTIDE SEQUENCE [LARGE SCALE GENOMIC DNA]</scope>
    <source>
        <strain evidence="2">ESH_2018</strain>
    </source>
</reference>
<feature type="region of interest" description="Disordered" evidence="1">
    <location>
        <begin position="569"/>
        <end position="588"/>
    </location>
</feature>
<evidence type="ECO:0000256" key="1">
    <source>
        <dbReference type="SAM" id="MobiDB-lite"/>
    </source>
</evidence>
<protein>
    <submittedName>
        <fullName evidence="2">Uncharacterized protein</fullName>
    </submittedName>
</protein>
<dbReference type="Gene3D" id="1.25.40.10">
    <property type="entry name" value="Tetratricopeptide repeat domain"/>
    <property type="match status" value="1"/>
</dbReference>
<dbReference type="Proteomes" id="UP000823046">
    <property type="component" value="Unassembled WGS sequence"/>
</dbReference>
<keyword evidence="3" id="KW-1185">Reference proteome</keyword>
<evidence type="ECO:0000313" key="3">
    <source>
        <dbReference type="Proteomes" id="UP000823046"/>
    </source>
</evidence>
<accession>A0ABQ7J7B7</accession>
<proteinExistence type="predicted"/>
<dbReference type="EMBL" id="JADAQX010000571">
    <property type="protein sequence ID" value="KAF8819871.1"/>
    <property type="molecule type" value="Genomic_DNA"/>
</dbReference>
<evidence type="ECO:0000313" key="2">
    <source>
        <dbReference type="EMBL" id="KAF8819871.1"/>
    </source>
</evidence>
<comment type="caution">
    <text evidence="2">The sequence shown here is derived from an EMBL/GenBank/DDBJ whole genome shotgun (WGS) entry which is preliminary data.</text>
</comment>
<sequence>IIKESHTLEEKIKPYEKMHSFSRKLKAKLERDANTWMLIKELQANHTVKDIIPEHASEPLFLLELVNLYSHRGDIGKAENSLTADGELLPMAASERLLLHVNEDSLPFRGLFYILCSMCQNEEAEITLLETATFPGSSFSLSLDMKRWYSSENTSSNQKKICFHLRLDSIEQKYSLSIPSSHDPLLSLGNIAISLSPLKFPASSSPLFPEEGHRILVFLSMQSNQQSLQPSTYLSSLDTFPLHPINRNETMGIYLLWTLGRFLVPSWLEEAVKKLSIDQELKGNCPFSVCTSSVLLGMEREDEISLKEVFSPPLRRKDSQMRLIYAWEGLWAFQSDIEEECSMDTFLTFLRNFDFSEFLRFPTQDYLTSKECSLPPYFKKKFTPQNFSFHLVQWNMQSLLSWMNEEISSDKSLGFTLKLVDITGKEKEQWAMTDEERLYSIQRFKNQGNRLLKKNWMALAQNQYEHAYNISRFMTSWQPSSSPSAPLLEKDGEPTDELPLPSTLSTTKRIFPSYQHVLDVQTEEDVCLQKFLCICHCIYTSPPHDLFEKFRYLCCFFYAYSLFLFPPPSSPSEENGKGVAYGASKTRI</sequence>
<gene>
    <name evidence="2" type="ORF">IE077_003871</name>
</gene>
<dbReference type="InterPro" id="IPR011990">
    <property type="entry name" value="TPR-like_helical_dom_sf"/>
</dbReference>
<name>A0ABQ7J7B7_9APIC</name>
<organism evidence="2 3">
    <name type="scientific">Cardiosporidium cionae</name>
    <dbReference type="NCBI Taxonomy" id="476202"/>
    <lineage>
        <taxon>Eukaryota</taxon>
        <taxon>Sar</taxon>
        <taxon>Alveolata</taxon>
        <taxon>Apicomplexa</taxon>
        <taxon>Aconoidasida</taxon>
        <taxon>Nephromycida</taxon>
        <taxon>Cardiosporidium</taxon>
    </lineage>
</organism>
<feature type="non-terminal residue" evidence="2">
    <location>
        <position position="1"/>
    </location>
</feature>